<feature type="region of interest" description="Disordered" evidence="1">
    <location>
        <begin position="514"/>
        <end position="544"/>
    </location>
</feature>
<dbReference type="PANTHER" id="PTHR13060">
    <property type="entry name" value="SGT1 PROTEIN HSGT1 SUPPRESSOR OF GCR2"/>
    <property type="match status" value="1"/>
</dbReference>
<protein>
    <submittedName>
        <fullName evidence="2">Putative regulatory factor sgt1 protein</fullName>
    </submittedName>
</protein>
<name>R8BT44_PHAM7</name>
<evidence type="ECO:0000256" key="1">
    <source>
        <dbReference type="SAM" id="MobiDB-lite"/>
    </source>
</evidence>
<feature type="compositionally biased region" description="Acidic residues" evidence="1">
    <location>
        <begin position="584"/>
        <end position="595"/>
    </location>
</feature>
<feature type="region of interest" description="Disordered" evidence="1">
    <location>
        <begin position="261"/>
        <end position="283"/>
    </location>
</feature>
<feature type="region of interest" description="Disordered" evidence="1">
    <location>
        <begin position="576"/>
        <end position="595"/>
    </location>
</feature>
<keyword evidence="3" id="KW-1185">Reference proteome</keyword>
<feature type="compositionally biased region" description="Acidic residues" evidence="1">
    <location>
        <begin position="405"/>
        <end position="427"/>
    </location>
</feature>
<feature type="compositionally biased region" description="Basic and acidic residues" evidence="1">
    <location>
        <begin position="428"/>
        <end position="442"/>
    </location>
</feature>
<dbReference type="Pfam" id="PF07093">
    <property type="entry name" value="SGT1"/>
    <property type="match status" value="2"/>
</dbReference>
<evidence type="ECO:0000313" key="3">
    <source>
        <dbReference type="Proteomes" id="UP000014074"/>
    </source>
</evidence>
<dbReference type="RefSeq" id="XP_007912710.1">
    <property type="nucleotide sequence ID" value="XM_007914519.1"/>
</dbReference>
<feature type="compositionally biased region" description="Basic and acidic residues" evidence="1">
    <location>
        <begin position="463"/>
        <end position="476"/>
    </location>
</feature>
<feature type="compositionally biased region" description="Polar residues" evidence="1">
    <location>
        <begin position="267"/>
        <end position="278"/>
    </location>
</feature>
<proteinExistence type="predicted"/>
<dbReference type="GO" id="GO:0005634">
    <property type="term" value="C:nucleus"/>
    <property type="evidence" value="ECO:0007669"/>
    <property type="project" value="TreeGrafter"/>
</dbReference>
<dbReference type="HOGENOM" id="CLU_006241_2_0_1"/>
<evidence type="ECO:0000313" key="2">
    <source>
        <dbReference type="EMBL" id="EOO02573.1"/>
    </source>
</evidence>
<organism evidence="2 3">
    <name type="scientific">Phaeoacremonium minimum (strain UCR-PA7)</name>
    <name type="common">Esca disease fungus</name>
    <name type="synonym">Togninia minima</name>
    <dbReference type="NCBI Taxonomy" id="1286976"/>
    <lineage>
        <taxon>Eukaryota</taxon>
        <taxon>Fungi</taxon>
        <taxon>Dikarya</taxon>
        <taxon>Ascomycota</taxon>
        <taxon>Pezizomycotina</taxon>
        <taxon>Sordariomycetes</taxon>
        <taxon>Sordariomycetidae</taxon>
        <taxon>Togniniales</taxon>
        <taxon>Togniniaceae</taxon>
        <taxon>Phaeoacremonium</taxon>
    </lineage>
</organism>
<dbReference type="Proteomes" id="UP000014074">
    <property type="component" value="Unassembled WGS sequence"/>
</dbReference>
<feature type="region of interest" description="Disordered" evidence="1">
    <location>
        <begin position="399"/>
        <end position="480"/>
    </location>
</feature>
<gene>
    <name evidence="2" type="ORF">UCRPA7_1941</name>
</gene>
<dbReference type="AlphaFoldDB" id="R8BT44"/>
<accession>R8BT44</accession>
<reference evidence="3" key="1">
    <citation type="journal article" date="2013" name="Genome Announc.">
        <title>Draft genome sequence of the ascomycete Phaeoacremonium aleophilum strain UCR-PA7, a causal agent of the esca disease complex in grapevines.</title>
        <authorList>
            <person name="Blanco-Ulate B."/>
            <person name="Rolshausen P."/>
            <person name="Cantu D."/>
        </authorList>
    </citation>
    <scope>NUCLEOTIDE SEQUENCE [LARGE SCALE GENOMIC DNA]</scope>
    <source>
        <strain evidence="3">UCR-PA7</strain>
    </source>
</reference>
<dbReference type="KEGG" id="tmn:UCRPA7_1941"/>
<dbReference type="EMBL" id="KB932913">
    <property type="protein sequence ID" value="EOO02573.1"/>
    <property type="molecule type" value="Genomic_DNA"/>
</dbReference>
<dbReference type="PANTHER" id="PTHR13060:SF0">
    <property type="entry name" value="PROTEIN ECDYSONELESS HOMOLOG"/>
    <property type="match status" value="1"/>
</dbReference>
<dbReference type="GeneID" id="19322142"/>
<dbReference type="InterPro" id="IPR010770">
    <property type="entry name" value="Ecd"/>
</dbReference>
<feature type="compositionally biased region" description="Acidic residues" evidence="1">
    <location>
        <begin position="535"/>
        <end position="544"/>
    </location>
</feature>
<dbReference type="eggNOG" id="KOG2406">
    <property type="taxonomic scope" value="Eukaryota"/>
</dbReference>
<sequence length="595" mass="67349">MLFIIDSQLDPRKSLSALETVRKTAFQLSDQLTKEYIWHRDAFNLESKSQEGLLYLHGITDYGDSVEDEWLIVYILRELTKQFSNLWVRVFDSDGEFLLIEAANVLPKWLSPESDANRVWIQGGQLRLLPAATDSGPAMRNLRLLDAVQFIKSTPELMVHSAFVEAEAFYRLDKYPDQIQKMIHCARVKIPRKLAYILHRRPKAIAPAVEAFYLRDPLTLKPLMSKAVEKLVFPPLDFVTVSVRFTRVLYAQLKSQRFEPPPPWQNIMRSSDRNSPSGDSDDKDFSMLDLGMKVACGFEMLAASASKSKSRVAVEVAMLLEDLEEDGDQALPSDVEIKSWDDVERDDDDSWMDVNYDDFEQELDGKKNQSGKSAFGDSTAQADLRKIVSRFEAFLNDDQAGLDGAELDEMDEDDDDDEDYDDSESEDREVSFDEQEFARMMKEMMGFPSTETDANKSRTMKGKGKEVSFDSRKDAAQDEEDDEIQKLAELMEKELNEHGALNLDPTPTKLRALRDKASEVSTGEPSTKAIAPTQLDEEQDSDAEEVDVDYNLAKNLLESFKSQAGVAGPAGNILGMMGLRLPRDEDDDREDDGKK</sequence>
<dbReference type="OrthoDB" id="27237at2759"/>